<organism evidence="3 4">
    <name type="scientific">Trichogramma brassicae</name>
    <dbReference type="NCBI Taxonomy" id="86971"/>
    <lineage>
        <taxon>Eukaryota</taxon>
        <taxon>Metazoa</taxon>
        <taxon>Ecdysozoa</taxon>
        <taxon>Arthropoda</taxon>
        <taxon>Hexapoda</taxon>
        <taxon>Insecta</taxon>
        <taxon>Pterygota</taxon>
        <taxon>Neoptera</taxon>
        <taxon>Endopterygota</taxon>
        <taxon>Hymenoptera</taxon>
        <taxon>Apocrita</taxon>
        <taxon>Proctotrupomorpha</taxon>
        <taxon>Chalcidoidea</taxon>
        <taxon>Trichogrammatidae</taxon>
        <taxon>Trichogramma</taxon>
    </lineage>
</organism>
<feature type="transmembrane region" description="Helical" evidence="2">
    <location>
        <begin position="134"/>
        <end position="154"/>
    </location>
</feature>
<accession>A0A6H5HWU7</accession>
<evidence type="ECO:0000313" key="3">
    <source>
        <dbReference type="EMBL" id="CAB0028195.1"/>
    </source>
</evidence>
<name>A0A6H5HWU7_9HYME</name>
<dbReference type="EMBL" id="CADCXV010000091">
    <property type="protein sequence ID" value="CAB0028195.1"/>
    <property type="molecule type" value="Genomic_DNA"/>
</dbReference>
<keyword evidence="4" id="KW-1185">Reference proteome</keyword>
<keyword evidence="2" id="KW-0472">Membrane</keyword>
<feature type="compositionally biased region" description="Basic and acidic residues" evidence="1">
    <location>
        <begin position="266"/>
        <end position="277"/>
    </location>
</feature>
<protein>
    <submittedName>
        <fullName evidence="3">Uncharacterized protein</fullName>
    </submittedName>
</protein>
<feature type="compositionally biased region" description="Basic residues" evidence="1">
    <location>
        <begin position="210"/>
        <end position="226"/>
    </location>
</feature>
<feature type="compositionally biased region" description="Basic and acidic residues" evidence="1">
    <location>
        <begin position="192"/>
        <end position="201"/>
    </location>
</feature>
<keyword evidence="2" id="KW-1133">Transmembrane helix</keyword>
<evidence type="ECO:0000256" key="1">
    <source>
        <dbReference type="SAM" id="MobiDB-lite"/>
    </source>
</evidence>
<dbReference type="Proteomes" id="UP000479190">
    <property type="component" value="Unassembled WGS sequence"/>
</dbReference>
<sequence length="622" mass="69400">MPTSITRARATAVAPSRYAAIPISPTAISTIATTIITATMRPSEIRNSSKARRARTPRVYECCVMCCARRSLTKKINLEPRAGARRSDADDDHDDFFPQEFEKNERSNKETNKNRACDKFLNGLLLDAAPRDRLVIVHTYTILVLTVIVFVLCVRSMHRHERPAVGAVQQAAPLPQPARPLHQLHLRRRQSRDHLAPEPRVRSQLSPAHTRGHRLRAHLARRRAPRRAAPPADHSRPHPLPRGDPEAGVRPHSHEQPDVQSGDAGAARHTERQRGGDTELQSLPHQDHQLGRDHHGVRPQVQLQVQLHDARAVLQRVRQELRAGLLGRRPRELPALLQDQLLAPVLAGALLRPESARVLPSVLRRRLRGPQTVRLSGLQELLRRRRLHPGVPAHAEVQPDHLLVGGEPGRQVRLRRHLREEVPGASAQGQRRLRAILSAQEEGAERRVRAVRGLLPQDLPGRPDRALGQHRQLQGLHDNRGLDQHIRSHVQGLPADILQQRLVRLALRAHAPGPPRGLQHVEGDHGLSQYPGRRQEFQKSLVLQEFGGDRGPSADRVLLQSVHSEDVAGVAAAELAEEDQFGLGGDTREQGSVLRQHHQLGQDQKVAGAREPAGQQQEPDRV</sequence>
<gene>
    <name evidence="3" type="ORF">TBRA_LOCUS407</name>
</gene>
<evidence type="ECO:0000313" key="4">
    <source>
        <dbReference type="Proteomes" id="UP000479190"/>
    </source>
</evidence>
<keyword evidence="2" id="KW-0812">Transmembrane</keyword>
<feature type="region of interest" description="Disordered" evidence="1">
    <location>
        <begin position="578"/>
        <end position="622"/>
    </location>
</feature>
<dbReference type="AlphaFoldDB" id="A0A6H5HWU7"/>
<feature type="compositionally biased region" description="Basic and acidic residues" evidence="1">
    <location>
        <begin position="233"/>
        <end position="257"/>
    </location>
</feature>
<evidence type="ECO:0000256" key="2">
    <source>
        <dbReference type="SAM" id="Phobius"/>
    </source>
</evidence>
<feature type="non-terminal residue" evidence="3">
    <location>
        <position position="622"/>
    </location>
</feature>
<reference evidence="3 4" key="1">
    <citation type="submission" date="2020-02" db="EMBL/GenBank/DDBJ databases">
        <authorList>
            <person name="Ferguson B K."/>
        </authorList>
    </citation>
    <scope>NUCLEOTIDE SEQUENCE [LARGE SCALE GENOMIC DNA]</scope>
</reference>
<feature type="region of interest" description="Disordered" evidence="1">
    <location>
        <begin position="190"/>
        <end position="283"/>
    </location>
</feature>
<proteinExistence type="predicted"/>